<protein>
    <recommendedName>
        <fullName evidence="3 7">Argininosuccinate lyase</fullName>
        <shortName evidence="7">ASAL</shortName>
        <ecNumber evidence="3 7">4.3.2.1</ecNumber>
    </recommendedName>
    <alternativeName>
        <fullName evidence="7">Arginosuccinase</fullName>
    </alternativeName>
</protein>
<dbReference type="InterPro" id="IPR029419">
    <property type="entry name" value="Arg_succ_lyase_C"/>
</dbReference>
<dbReference type="FunFam" id="1.10.40.30:FF:000001">
    <property type="entry name" value="Argininosuccinate lyase"/>
    <property type="match status" value="1"/>
</dbReference>
<dbReference type="Proteomes" id="UP000215595">
    <property type="component" value="Unassembled WGS sequence"/>
</dbReference>
<dbReference type="Gene3D" id="1.10.40.30">
    <property type="entry name" value="Fumarase/aspartase (C-terminal domain)"/>
    <property type="match status" value="1"/>
</dbReference>
<evidence type="ECO:0000256" key="3">
    <source>
        <dbReference type="ARBA" id="ARBA00012338"/>
    </source>
</evidence>
<keyword evidence="6 7" id="KW-0456">Lyase</keyword>
<evidence type="ECO:0000256" key="7">
    <source>
        <dbReference type="HAMAP-Rule" id="MF_00006"/>
    </source>
</evidence>
<dbReference type="PRINTS" id="PR00145">
    <property type="entry name" value="ARGSUCLYASE"/>
</dbReference>
<comment type="caution">
    <text evidence="10">The sequence shown here is derived from an EMBL/GenBank/DDBJ whole genome shotgun (WGS) entry which is preliminary data.</text>
</comment>
<dbReference type="CDD" id="cd01359">
    <property type="entry name" value="Argininosuccinate_lyase"/>
    <property type="match status" value="1"/>
</dbReference>
<accession>A0A258FST9</accession>
<dbReference type="InterPro" id="IPR000362">
    <property type="entry name" value="Fumarate_lyase_fam"/>
</dbReference>
<proteinExistence type="inferred from homology"/>
<sequence length="455" mass="49242">MWGGRFSSRPADIMQAINVSIGVDRRLWAQDLAGSRAHCRMLIAQGIVGAEDGAAILSGLDTIQAEIEAGTFPFRDEFEDIHLNVEARLSELIGEASGRLHTARSRNDQVAVDFRLWVRDACDRTGEQLKALQRALLTRAEQHAGDLMPGFTHLQTAQPVTLGHHLMAYVEMYGRDAGRFADARARMNESPLGAAALAGSPFPIDRHATATDLGFDRPMGNSLDAVSDRDFALETLAAASICAGHLSRLAEEIVVWMTPMFGFVTLPDDLTTGSSIMPQKRNPDAAELVRAKTGRIMGSFVALSTVMKGLPLAYSKDMQEDKPPVFEAMDALDLALTAMTAMVAALRPNTARMAEAAGWGYSTATDLADWLVREAGLPFRQAHHVTGAAVKRAEALGVGLEQLALAELQALHPRVTEDVYKVLTPEASCASRQSFGGTAPEQVRARIADWKTRLA</sequence>
<name>A0A258FST9_9CAUL</name>
<evidence type="ECO:0000259" key="8">
    <source>
        <dbReference type="Pfam" id="PF00206"/>
    </source>
</evidence>
<dbReference type="PRINTS" id="PR00149">
    <property type="entry name" value="FUMRATELYASE"/>
</dbReference>
<reference evidence="10 11" key="1">
    <citation type="submission" date="2017-03" db="EMBL/GenBank/DDBJ databases">
        <title>Lifting the veil on microbial sulfur biogeochemistry in mining wastewaters.</title>
        <authorList>
            <person name="Kantor R.S."/>
            <person name="Colenbrander Nelson T."/>
            <person name="Marshall S."/>
            <person name="Bennett D."/>
            <person name="Apte S."/>
            <person name="Camacho D."/>
            <person name="Thomas B.C."/>
            <person name="Warren L.A."/>
            <person name="Banfield J.F."/>
        </authorList>
    </citation>
    <scope>NUCLEOTIDE SEQUENCE [LARGE SCALE GENOMIC DNA]</scope>
    <source>
        <strain evidence="10">32-69-9</strain>
    </source>
</reference>
<dbReference type="Gene3D" id="1.10.275.10">
    <property type="entry name" value="Fumarase/aspartase (N-terminal domain)"/>
    <property type="match status" value="1"/>
</dbReference>
<comment type="catalytic activity">
    <reaction evidence="1 7">
        <text>2-(N(omega)-L-arginino)succinate = fumarate + L-arginine</text>
        <dbReference type="Rhea" id="RHEA:24020"/>
        <dbReference type="ChEBI" id="CHEBI:29806"/>
        <dbReference type="ChEBI" id="CHEBI:32682"/>
        <dbReference type="ChEBI" id="CHEBI:57472"/>
        <dbReference type="EC" id="4.3.2.1"/>
    </reaction>
</comment>
<keyword evidence="4 7" id="KW-0055">Arginine biosynthesis</keyword>
<evidence type="ECO:0000313" key="10">
    <source>
        <dbReference type="EMBL" id="OYX35048.1"/>
    </source>
</evidence>
<dbReference type="FunFam" id="1.20.200.10:FF:000015">
    <property type="entry name" value="argininosuccinate lyase isoform X2"/>
    <property type="match status" value="1"/>
</dbReference>
<dbReference type="FunFam" id="1.10.275.10:FF:000002">
    <property type="entry name" value="Argininosuccinate lyase"/>
    <property type="match status" value="1"/>
</dbReference>
<dbReference type="UniPathway" id="UPA00068">
    <property type="reaction ID" value="UER00114"/>
</dbReference>
<dbReference type="PANTHER" id="PTHR43814:SF1">
    <property type="entry name" value="ARGININOSUCCINATE LYASE"/>
    <property type="match status" value="1"/>
</dbReference>
<evidence type="ECO:0000256" key="5">
    <source>
        <dbReference type="ARBA" id="ARBA00022605"/>
    </source>
</evidence>
<dbReference type="GO" id="GO:0004056">
    <property type="term" value="F:argininosuccinate lyase activity"/>
    <property type="evidence" value="ECO:0007669"/>
    <property type="project" value="UniProtKB-UniRule"/>
</dbReference>
<dbReference type="PANTHER" id="PTHR43814">
    <property type="entry name" value="ARGININOSUCCINATE LYASE"/>
    <property type="match status" value="1"/>
</dbReference>
<dbReference type="InterPro" id="IPR024083">
    <property type="entry name" value="Fumarase/histidase_N"/>
</dbReference>
<dbReference type="EC" id="4.3.2.1" evidence="3 7"/>
<keyword evidence="7" id="KW-0963">Cytoplasm</keyword>
<organism evidence="10 11">
    <name type="scientific">Brevundimonas subvibrioides</name>
    <dbReference type="NCBI Taxonomy" id="74313"/>
    <lineage>
        <taxon>Bacteria</taxon>
        <taxon>Pseudomonadati</taxon>
        <taxon>Pseudomonadota</taxon>
        <taxon>Alphaproteobacteria</taxon>
        <taxon>Caulobacterales</taxon>
        <taxon>Caulobacteraceae</taxon>
        <taxon>Brevundimonas</taxon>
    </lineage>
</organism>
<dbReference type="NCBIfam" id="TIGR00838">
    <property type="entry name" value="argH"/>
    <property type="match status" value="1"/>
</dbReference>
<dbReference type="InterPro" id="IPR022761">
    <property type="entry name" value="Fumarate_lyase_N"/>
</dbReference>
<comment type="similarity">
    <text evidence="7">Belongs to the lyase 1 family. Argininosuccinate lyase subfamily.</text>
</comment>
<feature type="domain" description="Argininosuccinate lyase C-terminal" evidence="9">
    <location>
        <begin position="361"/>
        <end position="429"/>
    </location>
</feature>
<dbReference type="Gene3D" id="1.20.200.10">
    <property type="entry name" value="Fumarase/aspartase (Central domain)"/>
    <property type="match status" value="1"/>
</dbReference>
<evidence type="ECO:0000259" key="9">
    <source>
        <dbReference type="Pfam" id="PF14698"/>
    </source>
</evidence>
<keyword evidence="5 7" id="KW-0028">Amino-acid biosynthesis</keyword>
<dbReference type="SUPFAM" id="SSF48557">
    <property type="entry name" value="L-aspartase-like"/>
    <property type="match status" value="1"/>
</dbReference>
<feature type="domain" description="Fumarate lyase N-terminal" evidence="8">
    <location>
        <begin position="4"/>
        <end position="298"/>
    </location>
</feature>
<dbReference type="InterPro" id="IPR008948">
    <property type="entry name" value="L-Aspartase-like"/>
</dbReference>
<dbReference type="InterPro" id="IPR009049">
    <property type="entry name" value="Argininosuccinate_lyase"/>
</dbReference>
<evidence type="ECO:0000313" key="11">
    <source>
        <dbReference type="Proteomes" id="UP000215595"/>
    </source>
</evidence>
<evidence type="ECO:0000256" key="2">
    <source>
        <dbReference type="ARBA" id="ARBA00004941"/>
    </source>
</evidence>
<dbReference type="HAMAP" id="MF_00006">
    <property type="entry name" value="Arg_succ_lyase"/>
    <property type="match status" value="1"/>
</dbReference>
<dbReference type="GO" id="GO:0042450">
    <property type="term" value="P:L-arginine biosynthetic process via ornithine"/>
    <property type="evidence" value="ECO:0007669"/>
    <property type="project" value="UniProtKB-UniRule"/>
</dbReference>
<dbReference type="Pfam" id="PF00206">
    <property type="entry name" value="Lyase_1"/>
    <property type="match status" value="1"/>
</dbReference>
<evidence type="ECO:0000256" key="4">
    <source>
        <dbReference type="ARBA" id="ARBA00022571"/>
    </source>
</evidence>
<comment type="subcellular location">
    <subcellularLocation>
        <location evidence="7">Cytoplasm</location>
    </subcellularLocation>
</comment>
<dbReference type="EMBL" id="NCEB01000006">
    <property type="protein sequence ID" value="OYX35048.1"/>
    <property type="molecule type" value="Genomic_DNA"/>
</dbReference>
<dbReference type="PROSITE" id="PS00163">
    <property type="entry name" value="FUMARATE_LYASES"/>
    <property type="match status" value="1"/>
</dbReference>
<gene>
    <name evidence="7" type="primary">argH</name>
    <name evidence="10" type="ORF">B7Z01_04000</name>
</gene>
<evidence type="ECO:0000256" key="6">
    <source>
        <dbReference type="ARBA" id="ARBA00023239"/>
    </source>
</evidence>
<dbReference type="Pfam" id="PF14698">
    <property type="entry name" value="ASL_C2"/>
    <property type="match status" value="1"/>
</dbReference>
<comment type="pathway">
    <text evidence="2 7">Amino-acid biosynthesis; L-arginine biosynthesis; L-arginine from L-ornithine and carbamoyl phosphate: step 3/3.</text>
</comment>
<dbReference type="AlphaFoldDB" id="A0A258FST9"/>
<evidence type="ECO:0000256" key="1">
    <source>
        <dbReference type="ARBA" id="ARBA00000985"/>
    </source>
</evidence>
<dbReference type="GO" id="GO:0005829">
    <property type="term" value="C:cytosol"/>
    <property type="evidence" value="ECO:0007669"/>
    <property type="project" value="TreeGrafter"/>
</dbReference>
<dbReference type="InterPro" id="IPR020557">
    <property type="entry name" value="Fumarate_lyase_CS"/>
</dbReference>